<gene>
    <name evidence="1" type="ORF">CPELLU_LOCUS17901</name>
</gene>
<keyword evidence="2" id="KW-1185">Reference proteome</keyword>
<reference evidence="1" key="1">
    <citation type="submission" date="2021-06" db="EMBL/GenBank/DDBJ databases">
        <authorList>
            <person name="Kallberg Y."/>
            <person name="Tangrot J."/>
            <person name="Rosling A."/>
        </authorList>
    </citation>
    <scope>NUCLEOTIDE SEQUENCE</scope>
    <source>
        <strain evidence="1">FL966</strain>
    </source>
</reference>
<dbReference type="OrthoDB" id="93990at2759"/>
<proteinExistence type="predicted"/>
<dbReference type="Proteomes" id="UP000789759">
    <property type="component" value="Unassembled WGS sequence"/>
</dbReference>
<comment type="caution">
    <text evidence="1">The sequence shown here is derived from an EMBL/GenBank/DDBJ whole genome shotgun (WGS) entry which is preliminary data.</text>
</comment>
<dbReference type="AlphaFoldDB" id="A0A9N9JYF3"/>
<name>A0A9N9JYF3_9GLOM</name>
<sequence>WFFSNLSEFAKDNDLQLMPTRIITDFELAPINASHHEFPNAVQKAFFSAQEIPATFEILKEYYIPGKVRHRSRDGTVATRGLPLFLPSLWSIYDLIKLGVLRTQNVMEAWHHCWKTLVGGLNQNVETQIEWILRREQRPKPKRCFIEKEKRLMTVFND</sequence>
<protein>
    <submittedName>
        <fullName evidence="1">20819_t:CDS:1</fullName>
    </submittedName>
</protein>
<feature type="non-terminal residue" evidence="1">
    <location>
        <position position="158"/>
    </location>
</feature>
<evidence type="ECO:0000313" key="2">
    <source>
        <dbReference type="Proteomes" id="UP000789759"/>
    </source>
</evidence>
<dbReference type="EMBL" id="CAJVQA010032656">
    <property type="protein sequence ID" value="CAG8803448.1"/>
    <property type="molecule type" value="Genomic_DNA"/>
</dbReference>
<organism evidence="1 2">
    <name type="scientific">Cetraspora pellucida</name>
    <dbReference type="NCBI Taxonomy" id="1433469"/>
    <lineage>
        <taxon>Eukaryota</taxon>
        <taxon>Fungi</taxon>
        <taxon>Fungi incertae sedis</taxon>
        <taxon>Mucoromycota</taxon>
        <taxon>Glomeromycotina</taxon>
        <taxon>Glomeromycetes</taxon>
        <taxon>Diversisporales</taxon>
        <taxon>Gigasporaceae</taxon>
        <taxon>Cetraspora</taxon>
    </lineage>
</organism>
<evidence type="ECO:0000313" key="1">
    <source>
        <dbReference type="EMBL" id="CAG8803448.1"/>
    </source>
</evidence>
<accession>A0A9N9JYF3</accession>